<keyword evidence="2" id="KW-1185">Reference proteome</keyword>
<accession>A0AAV1XAK1</accession>
<reference evidence="1 2" key="1">
    <citation type="submission" date="2024-03" db="EMBL/GenBank/DDBJ databases">
        <authorList>
            <person name="Martinez-Hernandez J."/>
        </authorList>
    </citation>
    <scope>NUCLEOTIDE SEQUENCE [LARGE SCALE GENOMIC DNA]</scope>
</reference>
<name>A0AAV1XAK1_LUPLU</name>
<proteinExistence type="predicted"/>
<organism evidence="1 2">
    <name type="scientific">Lupinus luteus</name>
    <name type="common">European yellow lupine</name>
    <dbReference type="NCBI Taxonomy" id="3873"/>
    <lineage>
        <taxon>Eukaryota</taxon>
        <taxon>Viridiplantae</taxon>
        <taxon>Streptophyta</taxon>
        <taxon>Embryophyta</taxon>
        <taxon>Tracheophyta</taxon>
        <taxon>Spermatophyta</taxon>
        <taxon>Magnoliopsida</taxon>
        <taxon>eudicotyledons</taxon>
        <taxon>Gunneridae</taxon>
        <taxon>Pentapetalae</taxon>
        <taxon>rosids</taxon>
        <taxon>fabids</taxon>
        <taxon>Fabales</taxon>
        <taxon>Fabaceae</taxon>
        <taxon>Papilionoideae</taxon>
        <taxon>50 kb inversion clade</taxon>
        <taxon>genistoids sensu lato</taxon>
        <taxon>core genistoids</taxon>
        <taxon>Genisteae</taxon>
        <taxon>Lupinus</taxon>
    </lineage>
</organism>
<evidence type="ECO:0000313" key="2">
    <source>
        <dbReference type="Proteomes" id="UP001497480"/>
    </source>
</evidence>
<evidence type="ECO:0000313" key="1">
    <source>
        <dbReference type="EMBL" id="CAL0318517.1"/>
    </source>
</evidence>
<dbReference type="Proteomes" id="UP001497480">
    <property type="component" value="Unassembled WGS sequence"/>
</dbReference>
<dbReference type="EMBL" id="CAXHTB010000013">
    <property type="protein sequence ID" value="CAL0318517.1"/>
    <property type="molecule type" value="Genomic_DNA"/>
</dbReference>
<dbReference type="AlphaFoldDB" id="A0AAV1XAK1"/>
<gene>
    <name evidence="1" type="ORF">LLUT_LOCUS19577</name>
</gene>
<protein>
    <submittedName>
        <fullName evidence="1">Uncharacterized protein</fullName>
    </submittedName>
</protein>
<comment type="caution">
    <text evidence="1">The sequence shown here is derived from an EMBL/GenBank/DDBJ whole genome shotgun (WGS) entry which is preliminary data.</text>
</comment>
<sequence>MTLGKLIRHQQTYDFHRHRVAEYPVESKAVELSEKPGGVGVISSTITLS</sequence>